<keyword evidence="1" id="KW-0812">Transmembrane</keyword>
<evidence type="ECO:0000313" key="3">
    <source>
        <dbReference type="Proteomes" id="UP000784294"/>
    </source>
</evidence>
<feature type="transmembrane region" description="Helical" evidence="1">
    <location>
        <begin position="80"/>
        <end position="100"/>
    </location>
</feature>
<evidence type="ECO:0000256" key="1">
    <source>
        <dbReference type="SAM" id="Phobius"/>
    </source>
</evidence>
<evidence type="ECO:0000313" key="2">
    <source>
        <dbReference type="EMBL" id="VEL10047.1"/>
    </source>
</evidence>
<proteinExistence type="predicted"/>
<dbReference type="Proteomes" id="UP000784294">
    <property type="component" value="Unassembled WGS sequence"/>
</dbReference>
<protein>
    <submittedName>
        <fullName evidence="2">Uncharacterized protein</fullName>
    </submittedName>
</protein>
<feature type="transmembrane region" description="Helical" evidence="1">
    <location>
        <begin position="115"/>
        <end position="134"/>
    </location>
</feature>
<dbReference type="AlphaFoldDB" id="A0A3S4ZFB8"/>
<comment type="caution">
    <text evidence="2">The sequence shown here is derived from an EMBL/GenBank/DDBJ whole genome shotgun (WGS) entry which is preliminary data.</text>
</comment>
<accession>A0A3S4ZFB8</accession>
<organism evidence="2 3">
    <name type="scientific">Protopolystoma xenopodis</name>
    <dbReference type="NCBI Taxonomy" id="117903"/>
    <lineage>
        <taxon>Eukaryota</taxon>
        <taxon>Metazoa</taxon>
        <taxon>Spiralia</taxon>
        <taxon>Lophotrochozoa</taxon>
        <taxon>Platyhelminthes</taxon>
        <taxon>Monogenea</taxon>
        <taxon>Polyopisthocotylea</taxon>
        <taxon>Polystomatidea</taxon>
        <taxon>Polystomatidae</taxon>
        <taxon>Protopolystoma</taxon>
    </lineage>
</organism>
<keyword evidence="3" id="KW-1185">Reference proteome</keyword>
<sequence>MKESISVQSIIITSISISFFASGITSVLFDTKSISLLASLDTVLLEPGSANTNTVPFFTTISAVPVELSKLSSLKVAEQFTYFTLAMLLIEAYFKTIWLYPLCSVFGRSLRNEQGIVSMFLVILMALTLCELKLDIKLAIHGLIIFPIHTIQDKLFSGDSQGLESNYAVTHDGLDIAYCPSFGPIYI</sequence>
<name>A0A3S4ZFB8_9PLAT</name>
<keyword evidence="1" id="KW-0472">Membrane</keyword>
<gene>
    <name evidence="2" type="ORF">PXEA_LOCUS3487</name>
</gene>
<reference evidence="2" key="1">
    <citation type="submission" date="2018-11" db="EMBL/GenBank/DDBJ databases">
        <authorList>
            <consortium name="Pathogen Informatics"/>
        </authorList>
    </citation>
    <scope>NUCLEOTIDE SEQUENCE</scope>
</reference>
<dbReference type="EMBL" id="CAAALY010007899">
    <property type="protein sequence ID" value="VEL10047.1"/>
    <property type="molecule type" value="Genomic_DNA"/>
</dbReference>
<feature type="transmembrane region" description="Helical" evidence="1">
    <location>
        <begin position="6"/>
        <end position="29"/>
    </location>
</feature>
<keyword evidence="1" id="KW-1133">Transmembrane helix</keyword>